<evidence type="ECO:0000259" key="4">
    <source>
        <dbReference type="Pfam" id="PF02771"/>
    </source>
</evidence>
<evidence type="ECO:0000313" key="6">
    <source>
        <dbReference type="Proteomes" id="UP000800981"/>
    </source>
</evidence>
<evidence type="ECO:0000256" key="1">
    <source>
        <dbReference type="ARBA" id="ARBA00022630"/>
    </source>
</evidence>
<dbReference type="InterPro" id="IPR013786">
    <property type="entry name" value="AcylCoA_DH/ox_N"/>
</dbReference>
<accession>A0ABX0GZF7</accession>
<evidence type="ECO:0000313" key="5">
    <source>
        <dbReference type="EMBL" id="NHC16363.1"/>
    </source>
</evidence>
<dbReference type="EMBL" id="JAANNP010000143">
    <property type="protein sequence ID" value="NHC16363.1"/>
    <property type="molecule type" value="Genomic_DNA"/>
</dbReference>
<keyword evidence="3" id="KW-0560">Oxidoreductase</keyword>
<reference evidence="5 6" key="1">
    <citation type="submission" date="2020-03" db="EMBL/GenBank/DDBJ databases">
        <title>Two novel Motilibacter sp.</title>
        <authorList>
            <person name="Liu S."/>
        </authorList>
    </citation>
    <scope>NUCLEOTIDE SEQUENCE [LARGE SCALE GENOMIC DNA]</scope>
    <source>
        <strain evidence="5 6">E257</strain>
    </source>
</reference>
<dbReference type="InterPro" id="IPR046373">
    <property type="entry name" value="Acyl-CoA_Oxase/DH_mid-dom_sf"/>
</dbReference>
<dbReference type="Proteomes" id="UP000800981">
    <property type="component" value="Unassembled WGS sequence"/>
</dbReference>
<comment type="caution">
    <text evidence="5">The sequence shown here is derived from an EMBL/GenBank/DDBJ whole genome shotgun (WGS) entry which is preliminary data.</text>
</comment>
<sequence length="232" mass="24477">MTTREASTPSAYIGRTSRTPSRSLLDAGWSTPLGDLELPDGDPIARVKTVQESDFPVLAIPEEFGGLGGDMLAVASAQRQLGLLDPGLAIGLCMHAHSVGVMVEHQRREKDTSWILLEAIAGRHCLVGSAFAEPGGSANLMRPLMKAVKDGKGYRLTGVKFPCSLVTTAELFCLSAAAENGETIVALCAGESEGVARDGSAWPSLGMRSSDTGKLTLTDVALDDRLVYHRAP</sequence>
<evidence type="ECO:0000256" key="3">
    <source>
        <dbReference type="ARBA" id="ARBA00023002"/>
    </source>
</evidence>
<name>A0ABX0GZF7_9ACTN</name>
<keyword evidence="6" id="KW-1185">Reference proteome</keyword>
<keyword evidence="1" id="KW-0285">Flavoprotein</keyword>
<evidence type="ECO:0000256" key="2">
    <source>
        <dbReference type="ARBA" id="ARBA00022827"/>
    </source>
</evidence>
<keyword evidence="2" id="KW-0274">FAD</keyword>
<dbReference type="Gene3D" id="1.10.540.10">
    <property type="entry name" value="Acyl-CoA dehydrogenase/oxidase, N-terminal domain"/>
    <property type="match status" value="1"/>
</dbReference>
<feature type="non-terminal residue" evidence="5">
    <location>
        <position position="232"/>
    </location>
</feature>
<dbReference type="SUPFAM" id="SSF56645">
    <property type="entry name" value="Acyl-CoA dehydrogenase NM domain-like"/>
    <property type="match status" value="1"/>
</dbReference>
<organism evidence="5 6">
    <name type="scientific">Motilibacter deserti</name>
    <dbReference type="NCBI Taxonomy" id="2714956"/>
    <lineage>
        <taxon>Bacteria</taxon>
        <taxon>Bacillati</taxon>
        <taxon>Actinomycetota</taxon>
        <taxon>Actinomycetes</taxon>
        <taxon>Motilibacterales</taxon>
        <taxon>Motilibacteraceae</taxon>
        <taxon>Motilibacter</taxon>
    </lineage>
</organism>
<dbReference type="InterPro" id="IPR037069">
    <property type="entry name" value="AcylCoA_DH/ox_N_sf"/>
</dbReference>
<feature type="domain" description="Acyl-CoA dehydrogenase/oxidase N-terminal" evidence="4">
    <location>
        <begin position="45"/>
        <end position="101"/>
    </location>
</feature>
<dbReference type="Gene3D" id="2.40.110.10">
    <property type="entry name" value="Butyryl-CoA Dehydrogenase, subunit A, domain 2"/>
    <property type="match status" value="1"/>
</dbReference>
<dbReference type="RefSeq" id="WP_166284810.1">
    <property type="nucleotide sequence ID" value="NZ_JAANNP010000143.1"/>
</dbReference>
<dbReference type="PANTHER" id="PTHR43884:SF20">
    <property type="entry name" value="ACYL-COA DEHYDROGENASE FADE28"/>
    <property type="match status" value="1"/>
</dbReference>
<dbReference type="Pfam" id="PF02771">
    <property type="entry name" value="Acyl-CoA_dh_N"/>
    <property type="match status" value="1"/>
</dbReference>
<gene>
    <name evidence="5" type="ORF">G9H71_21490</name>
</gene>
<dbReference type="InterPro" id="IPR009100">
    <property type="entry name" value="AcylCoA_DH/oxidase_NM_dom_sf"/>
</dbReference>
<protein>
    <submittedName>
        <fullName evidence="5">Acyl-CoA/acyl-ACP dehydrogenase</fullName>
    </submittedName>
</protein>
<dbReference type="PANTHER" id="PTHR43884">
    <property type="entry name" value="ACYL-COA DEHYDROGENASE"/>
    <property type="match status" value="1"/>
</dbReference>
<proteinExistence type="predicted"/>